<sequence length="99" mass="11026">MPLGLCNTPATFQSIMNIVLSNEIGGSSYVYIDDIVVFSNSMDEHLSHLDKIFTFLNNANLIIKKSKCVFLSKQVKFLGHIISEHGIRTDPEKVAAVKE</sequence>
<dbReference type="CDD" id="cd01647">
    <property type="entry name" value="RT_LTR"/>
    <property type="match status" value="1"/>
</dbReference>
<accession>A0A0C2JQN3</accession>
<evidence type="ECO:0000313" key="2">
    <source>
        <dbReference type="EMBL" id="KII71683.1"/>
    </source>
</evidence>
<dbReference type="InterPro" id="IPR043128">
    <property type="entry name" value="Rev_trsase/Diguanyl_cyclase"/>
</dbReference>
<feature type="domain" description="Reverse transcriptase" evidence="1">
    <location>
        <begin position="1"/>
        <end position="82"/>
    </location>
</feature>
<proteinExistence type="predicted"/>
<keyword evidence="3" id="KW-1185">Reference proteome</keyword>
<gene>
    <name evidence="2" type="ORF">RF11_11485</name>
</gene>
<dbReference type="InterPro" id="IPR000477">
    <property type="entry name" value="RT_dom"/>
</dbReference>
<reference evidence="2 3" key="1">
    <citation type="journal article" date="2014" name="Genome Biol. Evol.">
        <title>The genome of the myxosporean Thelohanellus kitauei shows adaptations to nutrient acquisition within its fish host.</title>
        <authorList>
            <person name="Yang Y."/>
            <person name="Xiong J."/>
            <person name="Zhou Z."/>
            <person name="Huo F."/>
            <person name="Miao W."/>
            <person name="Ran C."/>
            <person name="Liu Y."/>
            <person name="Zhang J."/>
            <person name="Feng J."/>
            <person name="Wang M."/>
            <person name="Wang M."/>
            <person name="Wang L."/>
            <person name="Yao B."/>
        </authorList>
    </citation>
    <scope>NUCLEOTIDE SEQUENCE [LARGE SCALE GENOMIC DNA]</scope>
    <source>
        <strain evidence="2">Wuqing</strain>
    </source>
</reference>
<dbReference type="InterPro" id="IPR051320">
    <property type="entry name" value="Viral_Replic_Matur_Polypro"/>
</dbReference>
<dbReference type="Gene3D" id="3.30.70.270">
    <property type="match status" value="1"/>
</dbReference>
<evidence type="ECO:0000313" key="3">
    <source>
        <dbReference type="Proteomes" id="UP000031668"/>
    </source>
</evidence>
<dbReference type="EMBL" id="JWZT01001671">
    <property type="protein sequence ID" value="KII71683.1"/>
    <property type="molecule type" value="Genomic_DNA"/>
</dbReference>
<dbReference type="Pfam" id="PF00078">
    <property type="entry name" value="RVT_1"/>
    <property type="match status" value="1"/>
</dbReference>
<comment type="caution">
    <text evidence="2">The sequence shown here is derived from an EMBL/GenBank/DDBJ whole genome shotgun (WGS) entry which is preliminary data.</text>
</comment>
<dbReference type="PROSITE" id="PS50878">
    <property type="entry name" value="RT_POL"/>
    <property type="match status" value="1"/>
</dbReference>
<name>A0A0C2JQN3_THEKT</name>
<dbReference type="Proteomes" id="UP000031668">
    <property type="component" value="Unassembled WGS sequence"/>
</dbReference>
<dbReference type="SUPFAM" id="SSF56672">
    <property type="entry name" value="DNA/RNA polymerases"/>
    <property type="match status" value="1"/>
</dbReference>
<organism evidence="2 3">
    <name type="scientific">Thelohanellus kitauei</name>
    <name type="common">Myxosporean</name>
    <dbReference type="NCBI Taxonomy" id="669202"/>
    <lineage>
        <taxon>Eukaryota</taxon>
        <taxon>Metazoa</taxon>
        <taxon>Cnidaria</taxon>
        <taxon>Myxozoa</taxon>
        <taxon>Myxosporea</taxon>
        <taxon>Bivalvulida</taxon>
        <taxon>Platysporina</taxon>
        <taxon>Myxobolidae</taxon>
        <taxon>Thelohanellus</taxon>
    </lineage>
</organism>
<evidence type="ECO:0000259" key="1">
    <source>
        <dbReference type="PROSITE" id="PS50878"/>
    </source>
</evidence>
<dbReference type="AlphaFoldDB" id="A0A0C2JQN3"/>
<protein>
    <submittedName>
        <fullName evidence="2">Retrovirus-related Pol polyprotein from transposon 17.6</fullName>
    </submittedName>
</protein>
<dbReference type="PANTHER" id="PTHR33064:SF37">
    <property type="entry name" value="RIBONUCLEASE H"/>
    <property type="match status" value="1"/>
</dbReference>
<dbReference type="OMA" id="EYCGHIV"/>
<dbReference type="InterPro" id="IPR043502">
    <property type="entry name" value="DNA/RNA_pol_sf"/>
</dbReference>
<dbReference type="PANTHER" id="PTHR33064">
    <property type="entry name" value="POL PROTEIN"/>
    <property type="match status" value="1"/>
</dbReference>
<dbReference type="FunFam" id="3.30.70.270:FF:000003">
    <property type="entry name" value="Transposon Ty3-G Gag-Pol polyprotein"/>
    <property type="match status" value="1"/>
</dbReference>
<dbReference type="OrthoDB" id="430238at2759"/>